<dbReference type="Gene3D" id="3.40.50.2300">
    <property type="match status" value="1"/>
</dbReference>
<dbReference type="InterPro" id="IPR008327">
    <property type="entry name" value="Sig_transdc_resp-reg_antiterm"/>
</dbReference>
<dbReference type="InterPro" id="IPR005561">
    <property type="entry name" value="ANTAR"/>
</dbReference>
<dbReference type="InterPro" id="IPR011006">
    <property type="entry name" value="CheY-like_superfamily"/>
</dbReference>
<feature type="domain" description="ANTAR" evidence="1">
    <location>
        <begin position="138"/>
        <end position="199"/>
    </location>
</feature>
<proteinExistence type="predicted"/>
<dbReference type="InterPro" id="IPR049021">
    <property type="entry name" value="AmiR_N"/>
</dbReference>
<protein>
    <submittedName>
        <fullName evidence="2">ANTAR domain-containing response regulator</fullName>
    </submittedName>
</protein>
<evidence type="ECO:0000313" key="2">
    <source>
        <dbReference type="EMBL" id="MFC2252286.1"/>
    </source>
</evidence>
<name>A0ABV6ZJC2_9HYPH</name>
<dbReference type="SMART" id="SM01012">
    <property type="entry name" value="ANTAR"/>
    <property type="match status" value="1"/>
</dbReference>
<reference evidence="2 3" key="1">
    <citation type="submission" date="2024-09" db="EMBL/GenBank/DDBJ databases">
        <title>Description of Labrys sedimenti sp. nov., isolated from a diclofenac-degrading enrichment culture, and genome-based reclassification of Labrys portucalensis as a later heterotypic synonym of Labrys neptuniae.</title>
        <authorList>
            <person name="Tancsics A."/>
            <person name="Csepanyi A."/>
        </authorList>
    </citation>
    <scope>NUCLEOTIDE SEQUENCE [LARGE SCALE GENOMIC DNA]</scope>
    <source>
        <strain evidence="2 3">LMG 23412</strain>
    </source>
</reference>
<dbReference type="Gene3D" id="1.10.10.10">
    <property type="entry name" value="Winged helix-like DNA-binding domain superfamily/Winged helix DNA-binding domain"/>
    <property type="match status" value="1"/>
</dbReference>
<dbReference type="Pfam" id="PF03861">
    <property type="entry name" value="ANTAR"/>
    <property type="match status" value="1"/>
</dbReference>
<evidence type="ECO:0000259" key="1">
    <source>
        <dbReference type="PROSITE" id="PS50921"/>
    </source>
</evidence>
<dbReference type="Proteomes" id="UP001595190">
    <property type="component" value="Unassembled WGS sequence"/>
</dbReference>
<evidence type="ECO:0000313" key="3">
    <source>
        <dbReference type="Proteomes" id="UP001595190"/>
    </source>
</evidence>
<dbReference type="EMBL" id="JBHGPK010000010">
    <property type="protein sequence ID" value="MFC2252286.1"/>
    <property type="molecule type" value="Genomic_DNA"/>
</dbReference>
<dbReference type="InterPro" id="IPR036388">
    <property type="entry name" value="WH-like_DNA-bd_sf"/>
</dbReference>
<dbReference type="SUPFAM" id="SSF52172">
    <property type="entry name" value="CheY-like"/>
    <property type="match status" value="1"/>
</dbReference>
<organism evidence="2 3">
    <name type="scientific">Labrys neptuniae</name>
    <dbReference type="NCBI Taxonomy" id="376174"/>
    <lineage>
        <taxon>Bacteria</taxon>
        <taxon>Pseudomonadati</taxon>
        <taxon>Pseudomonadota</taxon>
        <taxon>Alphaproteobacteria</taxon>
        <taxon>Hyphomicrobiales</taxon>
        <taxon>Xanthobacteraceae</taxon>
        <taxon>Labrys</taxon>
    </lineage>
</organism>
<accession>A0ABV6ZJC2</accession>
<dbReference type="PIRSF" id="PIRSF036382">
    <property type="entry name" value="RR_antiterm"/>
    <property type="match status" value="1"/>
</dbReference>
<gene>
    <name evidence="2" type="ORF">ACETRX_21800</name>
</gene>
<dbReference type="PROSITE" id="PS50921">
    <property type="entry name" value="ANTAR"/>
    <property type="match status" value="1"/>
</dbReference>
<comment type="caution">
    <text evidence="2">The sequence shown here is derived from an EMBL/GenBank/DDBJ whole genome shotgun (WGS) entry which is preliminary data.</text>
</comment>
<dbReference type="Pfam" id="PF21332">
    <property type="entry name" value="AmiR_N"/>
    <property type="match status" value="1"/>
</dbReference>
<sequence>MRGSHSSSGKDRDQMVSVKDLRSLRVLLVQPKNSEGAALRSHLMRIGCHVEEIWPPPSTFENIDIVFAMFDQIIEHKLTFEWQADDPPAVLIGVIDYENPLAIDRLLRIRANAVIGLPIRPFGILTNLLVTVNNFRREKRLCANLHRMQAKLETCRTIERAKLAMMLTNSRSEQEAYGMLRQLAMKRRTTVEVVSGEILNALDWCDEDMPTSP</sequence>
<dbReference type="RefSeq" id="WP_311943374.1">
    <property type="nucleotide sequence ID" value="NZ_JAVSCS010000040.1"/>
</dbReference>